<proteinExistence type="predicted"/>
<dbReference type="PROSITE" id="PS51257">
    <property type="entry name" value="PROKAR_LIPOPROTEIN"/>
    <property type="match status" value="1"/>
</dbReference>
<dbReference type="InterPro" id="IPR011047">
    <property type="entry name" value="Quinoprotein_ADH-like_sf"/>
</dbReference>
<dbReference type="Pfam" id="PF13360">
    <property type="entry name" value="PQQ_2"/>
    <property type="match status" value="1"/>
</dbReference>
<dbReference type="SMART" id="SM00564">
    <property type="entry name" value="PQQ"/>
    <property type="match status" value="5"/>
</dbReference>
<protein>
    <submittedName>
        <fullName evidence="2">Outer membrane protein assembly factor BamB</fullName>
    </submittedName>
</protein>
<dbReference type="EMBL" id="JACIJD010000002">
    <property type="protein sequence ID" value="MBB5692527.1"/>
    <property type="molecule type" value="Genomic_DNA"/>
</dbReference>
<dbReference type="Proteomes" id="UP000580654">
    <property type="component" value="Unassembled WGS sequence"/>
</dbReference>
<evidence type="ECO:0000313" key="2">
    <source>
        <dbReference type="EMBL" id="MBB5692527.1"/>
    </source>
</evidence>
<dbReference type="InterPro" id="IPR015943">
    <property type="entry name" value="WD40/YVTN_repeat-like_dom_sf"/>
</dbReference>
<feature type="domain" description="Pyrrolo-quinoline quinone repeat" evidence="1">
    <location>
        <begin position="127"/>
        <end position="364"/>
    </location>
</feature>
<dbReference type="SUPFAM" id="SSF50998">
    <property type="entry name" value="Quinoprotein alcohol dehydrogenase-like"/>
    <property type="match status" value="1"/>
</dbReference>
<evidence type="ECO:0000259" key="1">
    <source>
        <dbReference type="Pfam" id="PF13360"/>
    </source>
</evidence>
<gene>
    <name evidence="2" type="ORF">FHS87_000542</name>
</gene>
<sequence>MPNPSRRALMLGGAALALSGCETIDSIFGDSKTPLPGERLPVIQADRSISIDPALAGRPVTLPPPTALAEWPQAGGNLAHDPGHASAGEGLREIWRASIGTGSSYRRRITAGPILANGTVFTADAYGTVAAFDAARGGRRWTRETTPEKDDVGAVGAGLAFADGVLYAATGMAEVLALDPGTGEIRWRASVPAPTRGGITVSGGRIFVPTVENQLIALSIEDGRRLWTYRGQPVSAVPLGLPAPAVQGDTVVAGFPSGELAALGVADGRVVWTESLASGGQAARRGGLAELAGVAGLPVIDDGRVIAVGQGGTALMVDLRSGRRLWERDVGSSRSPAVAGDWIFVVTPENQLVAMGRNDGRVRWLTLLDERSARDRRREAASFGSPLVVGGRILVPSSLGEAVLVDPAEGGIASRIRLPGGTTLPPIAVGGTVLLLTDDGTLVALRGA</sequence>
<dbReference type="PANTHER" id="PTHR34512:SF30">
    <property type="entry name" value="OUTER MEMBRANE PROTEIN ASSEMBLY FACTOR BAMB"/>
    <property type="match status" value="1"/>
</dbReference>
<keyword evidence="3" id="KW-1185">Reference proteome</keyword>
<comment type="caution">
    <text evidence="2">The sequence shown here is derived from an EMBL/GenBank/DDBJ whole genome shotgun (WGS) entry which is preliminary data.</text>
</comment>
<dbReference type="RefSeq" id="WP_184513598.1">
    <property type="nucleotide sequence ID" value="NZ_JACIJD010000002.1"/>
</dbReference>
<reference evidence="2 3" key="1">
    <citation type="submission" date="2020-08" db="EMBL/GenBank/DDBJ databases">
        <title>Genomic Encyclopedia of Type Strains, Phase IV (KMG-IV): sequencing the most valuable type-strain genomes for metagenomic binning, comparative biology and taxonomic classification.</title>
        <authorList>
            <person name="Goeker M."/>
        </authorList>
    </citation>
    <scope>NUCLEOTIDE SEQUENCE [LARGE SCALE GENOMIC DNA]</scope>
    <source>
        <strain evidence="2 3">DSM 25622</strain>
    </source>
</reference>
<dbReference type="PANTHER" id="PTHR34512">
    <property type="entry name" value="CELL SURFACE PROTEIN"/>
    <property type="match status" value="1"/>
</dbReference>
<name>A0A840Y828_9PROT</name>
<dbReference type="AlphaFoldDB" id="A0A840Y828"/>
<dbReference type="Gene3D" id="2.130.10.10">
    <property type="entry name" value="YVTN repeat-like/Quinoprotein amine dehydrogenase"/>
    <property type="match status" value="1"/>
</dbReference>
<accession>A0A840Y828</accession>
<dbReference type="InterPro" id="IPR018391">
    <property type="entry name" value="PQQ_b-propeller_rpt"/>
</dbReference>
<organism evidence="2 3">
    <name type="scientific">Muricoccus pecuniae</name>
    <dbReference type="NCBI Taxonomy" id="693023"/>
    <lineage>
        <taxon>Bacteria</taxon>
        <taxon>Pseudomonadati</taxon>
        <taxon>Pseudomonadota</taxon>
        <taxon>Alphaproteobacteria</taxon>
        <taxon>Acetobacterales</taxon>
        <taxon>Roseomonadaceae</taxon>
        <taxon>Muricoccus</taxon>
    </lineage>
</organism>
<evidence type="ECO:0000313" key="3">
    <source>
        <dbReference type="Proteomes" id="UP000580654"/>
    </source>
</evidence>
<dbReference type="InterPro" id="IPR002372">
    <property type="entry name" value="PQQ_rpt_dom"/>
</dbReference>